<dbReference type="Gene3D" id="3.20.20.330">
    <property type="entry name" value="Homocysteine-binding-like domain"/>
    <property type="match status" value="1"/>
</dbReference>
<evidence type="ECO:0000256" key="2">
    <source>
        <dbReference type="ARBA" id="ARBA00022679"/>
    </source>
</evidence>
<dbReference type="InterPro" id="IPR036589">
    <property type="entry name" value="HCY_dom_sf"/>
</dbReference>
<accession>A0ABM0MUA1</accession>
<evidence type="ECO:0000313" key="7">
    <source>
        <dbReference type="RefSeq" id="XP_006823592.1"/>
    </source>
</evidence>
<dbReference type="InterPro" id="IPR003726">
    <property type="entry name" value="HCY_dom"/>
</dbReference>
<dbReference type="RefSeq" id="XP_006823592.1">
    <property type="nucleotide sequence ID" value="XM_006823529.1"/>
</dbReference>
<gene>
    <name evidence="7" type="primary">LOC100376597</name>
</gene>
<name>A0ABM0MUA1_SACKO</name>
<keyword evidence="2" id="KW-0808">Transferase</keyword>
<evidence type="ECO:0000259" key="5">
    <source>
        <dbReference type="PROSITE" id="PS50970"/>
    </source>
</evidence>
<evidence type="ECO:0000313" key="6">
    <source>
        <dbReference type="Proteomes" id="UP000694865"/>
    </source>
</evidence>
<evidence type="ECO:0000256" key="3">
    <source>
        <dbReference type="ARBA" id="ARBA00034478"/>
    </source>
</evidence>
<proteinExistence type="predicted"/>
<keyword evidence="6" id="KW-1185">Reference proteome</keyword>
<reference evidence="7" key="1">
    <citation type="submission" date="2025-08" db="UniProtKB">
        <authorList>
            <consortium name="RefSeq"/>
        </authorList>
    </citation>
    <scope>IDENTIFICATION</scope>
    <source>
        <tissue evidence="7">Testes</tissue>
    </source>
</reference>
<dbReference type="PROSITE" id="PS50970">
    <property type="entry name" value="HCY"/>
    <property type="match status" value="1"/>
</dbReference>
<comment type="caution">
    <text evidence="4">Lacks conserved residue(s) required for the propagation of feature annotation.</text>
</comment>
<dbReference type="SUPFAM" id="SSF82282">
    <property type="entry name" value="Homocysteine S-methyltransferase"/>
    <property type="match status" value="1"/>
</dbReference>
<evidence type="ECO:0000256" key="4">
    <source>
        <dbReference type="PROSITE-ProRule" id="PRU00333"/>
    </source>
</evidence>
<feature type="domain" description="Hcy-binding" evidence="5">
    <location>
        <begin position="6"/>
        <end position="294"/>
    </location>
</feature>
<sequence length="339" mass="37736">MSTKVKGLLERLHDGEFVICAEGYGFYFEREGYLQLGPGVPMIVKEHPELVKNSYRTFVRAGSDVVLALTYYGHRAKLAVIGKEDLVEEINKSALRMAREVADETGTLMAGNLCNTNIYNADDAERIEQIKEMFKEQVEWAVEADADFILAETYTYYGEALLALETIKQYGKGLPAVLTLAPFVVPTRNGHAVTADKVLLSDACAKLKSAGAAVGPLAAIPVPYRTTKEEPTFFMLKDPMTNKPVFYTHDADIFYCSREDIKRFGSTCKEMGIQFVGVCCGNRPFYTCALAESLGRSPEASRYTPDMSRHYVYGVNPKVKKDVADQSLNLYHTHGDIDE</sequence>
<keyword evidence="1" id="KW-0489">Methyltransferase</keyword>
<comment type="pathway">
    <text evidence="3">Amino-acid biosynthesis; L-methionine biosynthesis via de novo pathway.</text>
</comment>
<dbReference type="PANTHER" id="PTHR11103">
    <property type="entry name" value="SLR1189 PROTEIN"/>
    <property type="match status" value="1"/>
</dbReference>
<evidence type="ECO:0000256" key="1">
    <source>
        <dbReference type="ARBA" id="ARBA00022603"/>
    </source>
</evidence>
<organism evidence="6 7">
    <name type="scientific">Saccoglossus kowalevskii</name>
    <name type="common">Acorn worm</name>
    <dbReference type="NCBI Taxonomy" id="10224"/>
    <lineage>
        <taxon>Eukaryota</taxon>
        <taxon>Metazoa</taxon>
        <taxon>Hemichordata</taxon>
        <taxon>Enteropneusta</taxon>
        <taxon>Harrimaniidae</taxon>
        <taxon>Saccoglossus</taxon>
    </lineage>
</organism>
<dbReference type="PIRSF" id="PIRSF037505">
    <property type="entry name" value="Betaine_HMT"/>
    <property type="match status" value="1"/>
</dbReference>
<dbReference type="InterPro" id="IPR017226">
    <property type="entry name" value="BHMT-like"/>
</dbReference>
<protein>
    <submittedName>
        <fullName evidence="7">Betaine--homocysteine S-methyltransferase 1-like</fullName>
    </submittedName>
</protein>
<dbReference type="PANTHER" id="PTHR11103:SF18">
    <property type="entry name" value="SLR1189 PROTEIN"/>
    <property type="match status" value="1"/>
</dbReference>
<dbReference type="Pfam" id="PF02574">
    <property type="entry name" value="S-methyl_trans"/>
    <property type="match status" value="1"/>
</dbReference>
<dbReference type="Proteomes" id="UP000694865">
    <property type="component" value="Unplaced"/>
</dbReference>
<dbReference type="GeneID" id="100376597"/>